<accession>A0AA46BQ40</accession>
<sequence length="72" mass="7299">MRGCRWSCSFQVDPFDVGVGDACAASADGSCEAEGKYERNEYGADSDSDAAAGLDSYFDGGVGAEPSSGCGL</sequence>
<protein>
    <submittedName>
        <fullName evidence="1">Uncharacterized protein</fullName>
    </submittedName>
</protein>
<reference evidence="1 2" key="1">
    <citation type="submission" date="2018-06" db="EMBL/GenBank/DDBJ databases">
        <authorList>
            <consortium name="Pathogen Informatics"/>
            <person name="Doyle S."/>
        </authorList>
    </citation>
    <scope>NUCLEOTIDE SEQUENCE [LARGE SCALE GENOMIC DNA]</scope>
    <source>
        <strain evidence="1 2">NCTC7915</strain>
    </source>
</reference>
<evidence type="ECO:0000313" key="1">
    <source>
        <dbReference type="EMBL" id="STD15008.1"/>
    </source>
</evidence>
<name>A0AA46BQ40_9MICO</name>
<dbReference type="Proteomes" id="UP000254118">
    <property type="component" value="Unassembled WGS sequence"/>
</dbReference>
<evidence type="ECO:0000313" key="2">
    <source>
        <dbReference type="Proteomes" id="UP000254118"/>
    </source>
</evidence>
<comment type="caution">
    <text evidence="1">The sequence shown here is derived from an EMBL/GenBank/DDBJ whole genome shotgun (WGS) entry which is preliminary data.</text>
</comment>
<dbReference type="AlphaFoldDB" id="A0AA46BQ40"/>
<gene>
    <name evidence="1" type="ORF">NCTC7915_02212</name>
</gene>
<proteinExistence type="predicted"/>
<organism evidence="1 2">
    <name type="scientific">Dermatophilus congolensis</name>
    <dbReference type="NCBI Taxonomy" id="1863"/>
    <lineage>
        <taxon>Bacteria</taxon>
        <taxon>Bacillati</taxon>
        <taxon>Actinomycetota</taxon>
        <taxon>Actinomycetes</taxon>
        <taxon>Micrococcales</taxon>
        <taxon>Dermatophilaceae</taxon>
        <taxon>Dermatophilus</taxon>
    </lineage>
</organism>
<dbReference type="EMBL" id="UFYA01000001">
    <property type="protein sequence ID" value="STD15008.1"/>
    <property type="molecule type" value="Genomic_DNA"/>
</dbReference>